<evidence type="ECO:0000313" key="8">
    <source>
        <dbReference type="EMBL" id="CAK9096826.1"/>
    </source>
</evidence>
<name>A0ABP0R8B6_9DINO</name>
<comment type="caution">
    <text evidence="8">The sequence shown here is derived from an EMBL/GenBank/DDBJ whole genome shotgun (WGS) entry which is preliminary data.</text>
</comment>
<evidence type="ECO:0000256" key="1">
    <source>
        <dbReference type="ARBA" id="ARBA00001961"/>
    </source>
</evidence>
<dbReference type="InterPro" id="IPR006620">
    <property type="entry name" value="Pro_4_hyd_alph"/>
</dbReference>
<dbReference type="InterPro" id="IPR005123">
    <property type="entry name" value="Oxoglu/Fe-dep_dioxygenase_dom"/>
</dbReference>
<feature type="compositionally biased region" description="Acidic residues" evidence="6">
    <location>
        <begin position="874"/>
        <end position="883"/>
    </location>
</feature>
<keyword evidence="3" id="KW-0223">Dioxygenase</keyword>
<dbReference type="Pfam" id="PF13661">
    <property type="entry name" value="2OG-FeII_Oxy_4"/>
    <property type="match status" value="1"/>
</dbReference>
<evidence type="ECO:0000313" key="9">
    <source>
        <dbReference type="Proteomes" id="UP001642484"/>
    </source>
</evidence>
<feature type="region of interest" description="Disordered" evidence="6">
    <location>
        <begin position="1233"/>
        <end position="1261"/>
    </location>
</feature>
<keyword evidence="5" id="KW-0408">Iron</keyword>
<dbReference type="Gene3D" id="2.60.120.620">
    <property type="entry name" value="q2cbj1_9rhob like domain"/>
    <property type="match status" value="1"/>
</dbReference>
<feature type="region of interest" description="Disordered" evidence="6">
    <location>
        <begin position="854"/>
        <end position="898"/>
    </location>
</feature>
<evidence type="ECO:0000259" key="7">
    <source>
        <dbReference type="PROSITE" id="PS51471"/>
    </source>
</evidence>
<feature type="compositionally biased region" description="Basic and acidic residues" evidence="6">
    <location>
        <begin position="451"/>
        <end position="468"/>
    </location>
</feature>
<organism evidence="8 9">
    <name type="scientific">Durusdinium trenchii</name>
    <dbReference type="NCBI Taxonomy" id="1381693"/>
    <lineage>
        <taxon>Eukaryota</taxon>
        <taxon>Sar</taxon>
        <taxon>Alveolata</taxon>
        <taxon>Dinophyceae</taxon>
        <taxon>Suessiales</taxon>
        <taxon>Symbiodiniaceae</taxon>
        <taxon>Durusdinium</taxon>
    </lineage>
</organism>
<sequence>MPSIKVRDWAELAPDSVTFKNAMRVRKLKDNENDPKPVPHTFIYATRGSLPGEGRGVGLSERVPRDLRSSDAREARKDLFCLVKHEMSDEKLSQEPLLVWPAALHQRSKHFLGIANTTQTLLRPEFTDERRAEIRKLMIALRRDFPQLNRAAAWYQSLLERKPEENLEPYTHLSFLDNIPDEVYPSNQQFNIHFYEFLRNGYKPSMGSVDVRFDHGAGDRSLNVHTVKFVDGQTKVLIMLAIVGFCSELELTEADISTSPLAHVLSTFISIRCHFEFFENESHHFLHSLKLGYVTSEKLTPSPITIAADINAAIAVERRASRSSSKAALKDLLSRCVADYNKMTTVKKHRIDSSRRSLIYNLLLDSDISTLMKSGEEFEWGRVPFILEDHAVILWLNCPALGVISAGRMSFILNYISNVLSDFPLNSICFVVHPNRAGHTDGRSGGVSVVGRHEAEDEDMETKVKTKEDDDDAGSDDDSDDGKAKRGEHDDLVRRVRFNLENDLSLPERNLKVKNVTFVFEPESVYGKREGALQGLCVVSNNPKNIFRQTRGFKTGVVHSISMLQRSEMVKPDHVAGGTDFIQKTLQSFSVPSVGAIAMMDLHGYDGCPALSCVEDIASGKRSVCGTICLDHTGADMLQRVGNKIYESCRSQSLNLPGFPAFEPVLSALRSQNVVDRHKSYRVSAQQHDALYILEVYAKKWLATESTKERAQQVIEDHNKEFNPTEKTEEAEIKTEPPPAKRIKLETMTEQDISKMPKEADEVLANAEGRWFSFTVSAAETFFVLERKDLANHLAKLECVDTAVTLQSLICDLQDAGEVKLELSHHKEESGTFTSSKPLVFCLDEPPQDIISETLPDADTQTPQNIAEDPYQPVEEETLELPDSEAAPDASVKSEEGWVTREQVQKTHDAITDCLSLLEPFIHPNTTHESTQEPAAEICGTSQGPAGAEYHPEHIEESAQEPIVEIDEASSGNGGDDEHHPSQNQHPPVAETTAGNDSDGLFQESAAETPEALNGTPMEAQEASASKKEMDAAQEILTAPVTSKNLARKYSTLVGILKGSTPCPRFQAGELPEEADRIAKILEKRSGKKKKRGTASKVKGKNCQVLSPLSHRLTILRAAKKACEHRKHAKHSKRGKVAPKAVEFEQSSGSSKRKAVYSTAWKKAKKDGLEGDAIRLVIRSRNENDGVDADQADVDGADVTGAHHWAAIHREAFAPPAPASQLERQKRMEHLLRRRKHGREEEAPRSARGLRSGSPSLPPIDQAEVREERCCNFAKHPLLCCQGTSQAQKAPRHVVRLERRPGMERLGFGNVVAGPRDAPVSVNGVSQDVPRMREELRSQVVEMEIMAPERWRSRTPPERPQNMELVIGWNGVYQPPSQEAGQTPGPSFPQMAGLISAAEMMMKVSLKKPRPRLDVPCPMAGWCLIMLVALRLLKRLRQALQNGQPFVVSDFLFEPVAEALLGQMQQLSDRQDDQDESGYPFQRLTEGPLADPPDDWDPLEAMPCKRVVDDFQAKRAQRFAFTGHILVGRKGDKHNAWYSAFQKAMQHPAVLHFWQQLSGIPSWVTGYDPSWSWLREGDFYGLHADDAQVRYLAVTIHLVSSWSPEQGGELLWCGPEGDDFTLQVPDRPHFHRSFNVSRNGTSLVPGYNVAVLFPVYRNSYHAVAPVKPGPGRRFTLQGWYVDPCQFSKAKSSCMPKATKDFKAWSEEMAERSAQHLARMSRKKMHSEL</sequence>
<keyword evidence="2" id="KW-0479">Metal-binding</keyword>
<feature type="region of interest" description="Disordered" evidence="6">
    <location>
        <begin position="1466"/>
        <end position="1496"/>
    </location>
</feature>
<dbReference type="PROSITE" id="PS51471">
    <property type="entry name" value="FE2OG_OXY"/>
    <property type="match status" value="1"/>
</dbReference>
<accession>A0ABP0R8B6</accession>
<protein>
    <recommendedName>
        <fullName evidence="7">Fe2OG dioxygenase domain-containing protein</fullName>
    </recommendedName>
</protein>
<evidence type="ECO:0000256" key="2">
    <source>
        <dbReference type="ARBA" id="ARBA00022723"/>
    </source>
</evidence>
<feature type="region of interest" description="Disordered" evidence="6">
    <location>
        <begin position="925"/>
        <end position="949"/>
    </location>
</feature>
<evidence type="ECO:0000256" key="4">
    <source>
        <dbReference type="ARBA" id="ARBA00023002"/>
    </source>
</evidence>
<feature type="region of interest" description="Disordered" evidence="6">
    <location>
        <begin position="1126"/>
        <end position="1149"/>
    </location>
</feature>
<feature type="compositionally biased region" description="Basic residues" evidence="6">
    <location>
        <begin position="1126"/>
        <end position="1137"/>
    </location>
</feature>
<keyword evidence="9" id="KW-1185">Reference proteome</keyword>
<dbReference type="InterPro" id="IPR039558">
    <property type="entry name" value="TPA1/OFD1_N"/>
</dbReference>
<feature type="region of interest" description="Disordered" evidence="6">
    <location>
        <begin position="440"/>
        <end position="488"/>
    </location>
</feature>
<evidence type="ECO:0000256" key="3">
    <source>
        <dbReference type="ARBA" id="ARBA00022964"/>
    </source>
</evidence>
<feature type="domain" description="Fe2OG dioxygenase" evidence="7">
    <location>
        <begin position="1553"/>
        <end position="1682"/>
    </location>
</feature>
<dbReference type="SMART" id="SM00702">
    <property type="entry name" value="P4Hc"/>
    <property type="match status" value="1"/>
</dbReference>
<keyword evidence="4" id="KW-0560">Oxidoreductase</keyword>
<feature type="compositionally biased region" description="Acidic residues" evidence="6">
    <location>
        <begin position="469"/>
        <end position="480"/>
    </location>
</feature>
<evidence type="ECO:0000256" key="6">
    <source>
        <dbReference type="SAM" id="MobiDB-lite"/>
    </source>
</evidence>
<dbReference type="Proteomes" id="UP001642484">
    <property type="component" value="Unassembled WGS sequence"/>
</dbReference>
<proteinExistence type="predicted"/>
<gene>
    <name evidence="8" type="ORF">CCMP2556_LOCUS46021</name>
</gene>
<comment type="cofactor">
    <cofactor evidence="1">
        <name>L-ascorbate</name>
        <dbReference type="ChEBI" id="CHEBI:38290"/>
    </cofactor>
</comment>
<evidence type="ECO:0000256" key="5">
    <source>
        <dbReference type="ARBA" id="ARBA00023004"/>
    </source>
</evidence>
<reference evidence="8 9" key="1">
    <citation type="submission" date="2024-02" db="EMBL/GenBank/DDBJ databases">
        <authorList>
            <person name="Chen Y."/>
            <person name="Shah S."/>
            <person name="Dougan E. K."/>
            <person name="Thang M."/>
            <person name="Chan C."/>
        </authorList>
    </citation>
    <scope>NUCLEOTIDE SEQUENCE [LARGE SCALE GENOMIC DNA]</scope>
</reference>
<dbReference type="EMBL" id="CAXAMN010025661">
    <property type="protein sequence ID" value="CAK9096826.1"/>
    <property type="molecule type" value="Genomic_DNA"/>
</dbReference>
<feature type="region of interest" description="Disordered" evidence="6">
    <location>
        <begin position="968"/>
        <end position="1031"/>
    </location>
</feature>